<accession>A0ABQ5YBX5</accession>
<feature type="domain" description="Transglutaminase-like" evidence="2">
    <location>
        <begin position="295"/>
        <end position="367"/>
    </location>
</feature>
<proteinExistence type="predicted"/>
<organism evidence="4 5">
    <name type="scientific">Chitinimonas prasina</name>
    <dbReference type="NCBI Taxonomy" id="1434937"/>
    <lineage>
        <taxon>Bacteria</taxon>
        <taxon>Pseudomonadati</taxon>
        <taxon>Pseudomonadota</taxon>
        <taxon>Betaproteobacteria</taxon>
        <taxon>Neisseriales</taxon>
        <taxon>Chitinibacteraceae</taxon>
        <taxon>Chitinimonas</taxon>
    </lineage>
</organism>
<gene>
    <name evidence="4" type="ORF">GCM10007907_08460</name>
</gene>
<evidence type="ECO:0008006" key="6">
    <source>
        <dbReference type="Google" id="ProtNLM"/>
    </source>
</evidence>
<protein>
    <recommendedName>
        <fullName evidence="6">DUF3857 domain-containing protein</fullName>
    </recommendedName>
</protein>
<dbReference type="Pfam" id="PF12969">
    <property type="entry name" value="DUF3857"/>
    <property type="match status" value="1"/>
</dbReference>
<evidence type="ECO:0000256" key="1">
    <source>
        <dbReference type="SAM" id="SignalP"/>
    </source>
</evidence>
<dbReference type="Gene3D" id="2.60.40.3140">
    <property type="match status" value="1"/>
</dbReference>
<evidence type="ECO:0000259" key="3">
    <source>
        <dbReference type="Pfam" id="PF12969"/>
    </source>
</evidence>
<evidence type="ECO:0000313" key="5">
    <source>
        <dbReference type="Proteomes" id="UP001156706"/>
    </source>
</evidence>
<name>A0ABQ5YBX5_9NEIS</name>
<feature type="signal peptide" evidence="1">
    <location>
        <begin position="1"/>
        <end position="24"/>
    </location>
</feature>
<evidence type="ECO:0000313" key="4">
    <source>
        <dbReference type="EMBL" id="GLR12056.1"/>
    </source>
</evidence>
<dbReference type="Gene3D" id="3.10.620.30">
    <property type="match status" value="1"/>
</dbReference>
<feature type="domain" description="DUF3857" evidence="3">
    <location>
        <begin position="84"/>
        <end position="247"/>
    </location>
</feature>
<dbReference type="SUPFAM" id="SSF48452">
    <property type="entry name" value="TPR-like"/>
    <property type="match status" value="1"/>
</dbReference>
<dbReference type="InterPro" id="IPR011990">
    <property type="entry name" value="TPR-like_helical_dom_sf"/>
</dbReference>
<dbReference type="SUPFAM" id="SSF54001">
    <property type="entry name" value="Cysteine proteinases"/>
    <property type="match status" value="1"/>
</dbReference>
<dbReference type="InterPro" id="IPR038765">
    <property type="entry name" value="Papain-like_cys_pep_sf"/>
</dbReference>
<evidence type="ECO:0000259" key="2">
    <source>
        <dbReference type="Pfam" id="PF01841"/>
    </source>
</evidence>
<dbReference type="Proteomes" id="UP001156706">
    <property type="component" value="Unassembled WGS sequence"/>
</dbReference>
<reference evidence="5" key="1">
    <citation type="journal article" date="2019" name="Int. J. Syst. Evol. Microbiol.">
        <title>The Global Catalogue of Microorganisms (GCM) 10K type strain sequencing project: providing services to taxonomists for standard genome sequencing and annotation.</title>
        <authorList>
            <consortium name="The Broad Institute Genomics Platform"/>
            <consortium name="The Broad Institute Genome Sequencing Center for Infectious Disease"/>
            <person name="Wu L."/>
            <person name="Ma J."/>
        </authorList>
    </citation>
    <scope>NUCLEOTIDE SEQUENCE [LARGE SCALE GENOMIC DNA]</scope>
    <source>
        <strain evidence="5">NBRC 110044</strain>
    </source>
</reference>
<dbReference type="Gene3D" id="1.25.40.10">
    <property type="entry name" value="Tetratricopeptide repeat domain"/>
    <property type="match status" value="1"/>
</dbReference>
<feature type="chain" id="PRO_5047046425" description="DUF3857 domain-containing protein" evidence="1">
    <location>
        <begin position="25"/>
        <end position="928"/>
    </location>
</feature>
<dbReference type="InterPro" id="IPR002931">
    <property type="entry name" value="Transglutaminase-like"/>
</dbReference>
<dbReference type="InterPro" id="IPR024618">
    <property type="entry name" value="DUF3857"/>
</dbReference>
<comment type="caution">
    <text evidence="4">The sequence shown here is derived from an EMBL/GenBank/DDBJ whole genome shotgun (WGS) entry which is preliminary data.</text>
</comment>
<dbReference type="EMBL" id="BSOG01000001">
    <property type="protein sequence ID" value="GLR12056.1"/>
    <property type="molecule type" value="Genomic_DNA"/>
</dbReference>
<keyword evidence="1" id="KW-0732">Signal</keyword>
<keyword evidence="5" id="KW-1185">Reference proteome</keyword>
<sequence>MRFHGLLLTALLGVAYTSPLQAHAATADTAREQDILARSFSRGAPLPQWAQPLAEIPATRREDPLVVRLAETQSYAGATQATLINRAVQVNDRNMLDRIGQLSLTYYPDYQKLKLHRLIILRDDKPLDHTRTVNARLLQREQALEQGMYTGASTVQLLVEDVRLGDTLWLTYSIEGSNPVFGNRLTEDYAWDSADPVELRSLTVFYPAQRPVRWQQFGDFRTDAISPKVDDYNSMKRLRFEARGVDALEYEGGIPAEYFPARFLQFSEYRDWNEVARWATGLFPEPKTTPALAALVKQFNAEATPAARAAAALRWVQNEVRYFSVSIGENSHKPQDPNVVIKRRYGDCKDKTYLLVTLLRAMGITAHPLLVSAQAPLLPGRMMASPTLFDHVIVQLQVDGKTYHVDPTRTGQPSPLDKLALPLPGAKGLLVAADTTALSTLPERDNSAIRFERDERIVVQSFDGDATLETNETFSDSHAESARLNFPSMSRTEFKRDLLAIYEKQYPGITLAADPEYRDDVANNKFYLKARFKLPKPLQLKDGRYRIEYDSSIISGSLGIPDKIVRNYPLQLARGAFTARYRLRLQWPDSVRLNKDPQSTTLDTPYFRAAEEYSIRGNSMDYLLDYQVKVDSVAAKDVPDLQQQAKQLTNYTSGNFNVDAHFANQQRDGKLSMRALDGKSTSQDAQQKVGQAAKTRPSSEEDIATLCHALLTVNQLKDNKAARSQVQAVESLVRQFRKSVAAQRCQARALLEDARFAESVAAHEKAGELADDDSNVQDLAWARYYAGDTDKALQDMARYSQAMREESGALPGFVAVNQLALLKLAGREIPADTLQYAQQLPNGPWPRPLLGMQAGLISPETLLKQLQSLPADERDLALSEAWYYIGLQRLAEQKPEEARKAFQWVADNGMPSYEETVQARIQLRRLGQ</sequence>
<dbReference type="Pfam" id="PF01841">
    <property type="entry name" value="Transglut_core"/>
    <property type="match status" value="1"/>
</dbReference>
<dbReference type="RefSeq" id="WP_284195193.1">
    <property type="nucleotide sequence ID" value="NZ_BSOG01000001.1"/>
</dbReference>